<feature type="domain" description="NTP pyrophosphohydrolase MazG-like" evidence="1">
    <location>
        <begin position="24"/>
        <end position="93"/>
    </location>
</feature>
<evidence type="ECO:0000313" key="2">
    <source>
        <dbReference type="EMBL" id="MFC3908054.1"/>
    </source>
</evidence>
<keyword evidence="3" id="KW-1185">Reference proteome</keyword>
<dbReference type="InterPro" id="IPR048011">
    <property type="entry name" value="NTP-PPase_MazG-like_C"/>
</dbReference>
<reference evidence="3" key="1">
    <citation type="journal article" date="2019" name="Int. J. Syst. Evol. Microbiol.">
        <title>The Global Catalogue of Microorganisms (GCM) 10K type strain sequencing project: providing services to taxonomists for standard genome sequencing and annotation.</title>
        <authorList>
            <consortium name="The Broad Institute Genomics Platform"/>
            <consortium name="The Broad Institute Genome Sequencing Center for Infectious Disease"/>
            <person name="Wu L."/>
            <person name="Ma J."/>
        </authorList>
    </citation>
    <scope>NUCLEOTIDE SEQUENCE [LARGE SCALE GENOMIC DNA]</scope>
    <source>
        <strain evidence="3">CCUG 59858</strain>
    </source>
</reference>
<protein>
    <submittedName>
        <fullName evidence="2">MazG nucleotide pyrophosphohydrolase domain-containing protein</fullName>
    </submittedName>
</protein>
<evidence type="ECO:0000259" key="1">
    <source>
        <dbReference type="Pfam" id="PF03819"/>
    </source>
</evidence>
<evidence type="ECO:0000313" key="3">
    <source>
        <dbReference type="Proteomes" id="UP001595758"/>
    </source>
</evidence>
<dbReference type="InterPro" id="IPR011551">
    <property type="entry name" value="NTP_PyrPHydrolase_MazG"/>
</dbReference>
<dbReference type="EMBL" id="JBHSAB010000002">
    <property type="protein sequence ID" value="MFC3908054.1"/>
    <property type="molecule type" value="Genomic_DNA"/>
</dbReference>
<accession>A0ABV8CD34</accession>
<dbReference type="RefSeq" id="WP_382340986.1">
    <property type="nucleotide sequence ID" value="NZ_JBHSAB010000002.1"/>
</dbReference>
<dbReference type="InterPro" id="IPR004518">
    <property type="entry name" value="MazG-like_dom"/>
</dbReference>
<gene>
    <name evidence="2" type="ORF">ACFORL_03035</name>
</gene>
<dbReference type="PANTHER" id="PTHR30522:SF0">
    <property type="entry name" value="NUCLEOSIDE TRIPHOSPHATE PYROPHOSPHOHYDROLASE"/>
    <property type="match status" value="1"/>
</dbReference>
<sequence length="126" mass="14429">MNLLDKVVKLENEAAAFGFCWENAEQIMAQIQSEFFEIKEHIDQPIPQINQEELQAEIGDLLHAVFSLCVFCKFSPSETLSQTLNKFERRLNAVKAIAQEQGYTDLNGHPFEKLMVVWDQAKTRVG</sequence>
<dbReference type="Proteomes" id="UP001595758">
    <property type="component" value="Unassembled WGS sequence"/>
</dbReference>
<name>A0ABV8CD34_9GAMM</name>
<organism evidence="2 3">
    <name type="scientific">Legionella dresdenensis</name>
    <dbReference type="NCBI Taxonomy" id="450200"/>
    <lineage>
        <taxon>Bacteria</taxon>
        <taxon>Pseudomonadati</taxon>
        <taxon>Pseudomonadota</taxon>
        <taxon>Gammaproteobacteria</taxon>
        <taxon>Legionellales</taxon>
        <taxon>Legionellaceae</taxon>
        <taxon>Legionella</taxon>
    </lineage>
</organism>
<dbReference type="SUPFAM" id="SSF101386">
    <property type="entry name" value="all-alpha NTP pyrophosphatases"/>
    <property type="match status" value="1"/>
</dbReference>
<dbReference type="PANTHER" id="PTHR30522">
    <property type="entry name" value="NUCLEOSIDE TRIPHOSPHATE PYROPHOSPHOHYDROLASE"/>
    <property type="match status" value="1"/>
</dbReference>
<dbReference type="CDD" id="cd11529">
    <property type="entry name" value="NTP-PPase_MazG_Cterm"/>
    <property type="match status" value="1"/>
</dbReference>
<comment type="caution">
    <text evidence="2">The sequence shown here is derived from an EMBL/GenBank/DDBJ whole genome shotgun (WGS) entry which is preliminary data.</text>
</comment>
<proteinExistence type="predicted"/>
<dbReference type="Gene3D" id="1.10.287.1080">
    <property type="entry name" value="MazG-like"/>
    <property type="match status" value="1"/>
</dbReference>
<dbReference type="Pfam" id="PF03819">
    <property type="entry name" value="MazG"/>
    <property type="match status" value="1"/>
</dbReference>